<dbReference type="AlphaFoldDB" id="A0A915HIV3"/>
<sequence length="107" mass="12581">MKLRREFNARIPRWENSNHAMYASCQARTVGLVYPLVKAVLEDKKDLEPNYTNIQVWKKEVDNTNLGIRLWELIDQRKAKEIIDVERGLRARKSDTRFSSPIRGVPK</sequence>
<organism evidence="1 2">
    <name type="scientific">Romanomermis culicivorax</name>
    <name type="common">Nematode worm</name>
    <dbReference type="NCBI Taxonomy" id="13658"/>
    <lineage>
        <taxon>Eukaryota</taxon>
        <taxon>Metazoa</taxon>
        <taxon>Ecdysozoa</taxon>
        <taxon>Nematoda</taxon>
        <taxon>Enoplea</taxon>
        <taxon>Dorylaimia</taxon>
        <taxon>Mermithida</taxon>
        <taxon>Mermithoidea</taxon>
        <taxon>Mermithidae</taxon>
        <taxon>Romanomermis</taxon>
    </lineage>
</organism>
<dbReference type="WBParaSite" id="nRc.2.0.1.t01256-RA">
    <property type="protein sequence ID" value="nRc.2.0.1.t01256-RA"/>
    <property type="gene ID" value="nRc.2.0.1.g01256"/>
</dbReference>
<proteinExistence type="predicted"/>
<protein>
    <submittedName>
        <fullName evidence="2">Uncharacterized protein</fullName>
    </submittedName>
</protein>
<evidence type="ECO:0000313" key="2">
    <source>
        <dbReference type="WBParaSite" id="nRc.2.0.1.t01256-RA"/>
    </source>
</evidence>
<name>A0A915HIV3_ROMCU</name>
<evidence type="ECO:0000313" key="1">
    <source>
        <dbReference type="Proteomes" id="UP000887565"/>
    </source>
</evidence>
<reference evidence="2" key="1">
    <citation type="submission" date="2022-11" db="UniProtKB">
        <authorList>
            <consortium name="WormBaseParasite"/>
        </authorList>
    </citation>
    <scope>IDENTIFICATION</scope>
</reference>
<dbReference type="Proteomes" id="UP000887565">
    <property type="component" value="Unplaced"/>
</dbReference>
<keyword evidence="1" id="KW-1185">Reference proteome</keyword>
<accession>A0A915HIV3</accession>